<dbReference type="Proteomes" id="UP001162131">
    <property type="component" value="Unassembled WGS sequence"/>
</dbReference>
<feature type="transmembrane region" description="Helical" evidence="2">
    <location>
        <begin position="87"/>
        <end position="107"/>
    </location>
</feature>
<evidence type="ECO:0000313" key="4">
    <source>
        <dbReference type="EMBL" id="CAG9316507.1"/>
    </source>
</evidence>
<feature type="transmembrane region" description="Helical" evidence="2">
    <location>
        <begin position="50"/>
        <end position="75"/>
    </location>
</feature>
<dbReference type="PROSITE" id="PS50089">
    <property type="entry name" value="ZF_RING_2"/>
    <property type="match status" value="1"/>
</dbReference>
<accession>A0AAU9ITH4</accession>
<evidence type="ECO:0000256" key="1">
    <source>
        <dbReference type="PROSITE-ProRule" id="PRU00175"/>
    </source>
</evidence>
<dbReference type="InterPro" id="IPR051826">
    <property type="entry name" value="E3_ubiquitin-ligase_domain"/>
</dbReference>
<organism evidence="4 5">
    <name type="scientific">Blepharisma stoltei</name>
    <dbReference type="NCBI Taxonomy" id="1481888"/>
    <lineage>
        <taxon>Eukaryota</taxon>
        <taxon>Sar</taxon>
        <taxon>Alveolata</taxon>
        <taxon>Ciliophora</taxon>
        <taxon>Postciliodesmatophora</taxon>
        <taxon>Heterotrichea</taxon>
        <taxon>Heterotrichida</taxon>
        <taxon>Blepharismidae</taxon>
        <taxon>Blepharisma</taxon>
    </lineage>
</organism>
<dbReference type="GO" id="GO:0006511">
    <property type="term" value="P:ubiquitin-dependent protein catabolic process"/>
    <property type="evidence" value="ECO:0007669"/>
    <property type="project" value="TreeGrafter"/>
</dbReference>
<name>A0AAU9ITH4_9CILI</name>
<keyword evidence="1" id="KW-0862">Zinc</keyword>
<feature type="domain" description="RING-type" evidence="3">
    <location>
        <begin position="181"/>
        <end position="222"/>
    </location>
</feature>
<keyword evidence="2" id="KW-0472">Membrane</keyword>
<dbReference type="Pfam" id="PF13639">
    <property type="entry name" value="zf-RING_2"/>
    <property type="match status" value="1"/>
</dbReference>
<comment type="caution">
    <text evidence="4">The sequence shown here is derived from an EMBL/GenBank/DDBJ whole genome shotgun (WGS) entry which is preliminary data.</text>
</comment>
<keyword evidence="1" id="KW-0863">Zinc-finger</keyword>
<feature type="transmembrane region" description="Helical" evidence="2">
    <location>
        <begin position="119"/>
        <end position="142"/>
    </location>
</feature>
<evidence type="ECO:0000259" key="3">
    <source>
        <dbReference type="PROSITE" id="PS50089"/>
    </source>
</evidence>
<keyword evidence="5" id="KW-1185">Reference proteome</keyword>
<reference evidence="4" key="1">
    <citation type="submission" date="2021-09" db="EMBL/GenBank/DDBJ databases">
        <authorList>
            <consortium name="AG Swart"/>
            <person name="Singh M."/>
            <person name="Singh A."/>
            <person name="Seah K."/>
            <person name="Emmerich C."/>
        </authorList>
    </citation>
    <scope>NUCLEOTIDE SEQUENCE</scope>
    <source>
        <strain evidence="4">ATCC30299</strain>
    </source>
</reference>
<dbReference type="InterPro" id="IPR013083">
    <property type="entry name" value="Znf_RING/FYVE/PHD"/>
</dbReference>
<dbReference type="AlphaFoldDB" id="A0AAU9ITH4"/>
<dbReference type="SUPFAM" id="SSF57850">
    <property type="entry name" value="RING/U-box"/>
    <property type="match status" value="1"/>
</dbReference>
<evidence type="ECO:0000313" key="5">
    <source>
        <dbReference type="Proteomes" id="UP001162131"/>
    </source>
</evidence>
<gene>
    <name evidence="4" type="ORF">BSTOLATCC_MIC16617</name>
</gene>
<dbReference type="PANTHER" id="PTHR22765">
    <property type="entry name" value="RING FINGER AND PROTEASE ASSOCIATED DOMAIN-CONTAINING"/>
    <property type="match status" value="1"/>
</dbReference>
<proteinExistence type="predicted"/>
<keyword evidence="2" id="KW-1133">Transmembrane helix</keyword>
<dbReference type="InterPro" id="IPR001841">
    <property type="entry name" value="Znf_RING"/>
</dbReference>
<keyword evidence="2" id="KW-0812">Transmembrane</keyword>
<evidence type="ECO:0000256" key="2">
    <source>
        <dbReference type="SAM" id="Phobius"/>
    </source>
</evidence>
<sequence>MNEESNVVRILERHKRIIITCYVLYTIAKIVAIIISLSITGSVAKYGIDLFLVIYSAIDGYEILFFFILGIYKYCANIPLSFSMTRGIQLILEVARLALVTIMAIEISRNLHLLDKAPGIVGLVLVNIEYAKAICFIIFIAANFKNIRRSYIHNLNSEPGIFEATEKLEPHTKIIGKEYSCPICLEMIRLNSVCVVLPCDHAYHHTCLKNWIIIRCICPMCRTAI</sequence>
<keyword evidence="1" id="KW-0479">Metal-binding</keyword>
<dbReference type="SMART" id="SM00184">
    <property type="entry name" value="RING"/>
    <property type="match status" value="1"/>
</dbReference>
<protein>
    <recommendedName>
        <fullName evidence="3">RING-type domain-containing protein</fullName>
    </recommendedName>
</protein>
<dbReference type="GO" id="GO:0008270">
    <property type="term" value="F:zinc ion binding"/>
    <property type="evidence" value="ECO:0007669"/>
    <property type="project" value="UniProtKB-KW"/>
</dbReference>
<dbReference type="EMBL" id="CAJZBQ010000016">
    <property type="protein sequence ID" value="CAG9316507.1"/>
    <property type="molecule type" value="Genomic_DNA"/>
</dbReference>
<dbReference type="Gene3D" id="3.30.40.10">
    <property type="entry name" value="Zinc/RING finger domain, C3HC4 (zinc finger)"/>
    <property type="match status" value="1"/>
</dbReference>
<feature type="transmembrane region" description="Helical" evidence="2">
    <location>
        <begin position="21"/>
        <end position="44"/>
    </location>
</feature>
<dbReference type="GO" id="GO:0061630">
    <property type="term" value="F:ubiquitin protein ligase activity"/>
    <property type="evidence" value="ECO:0007669"/>
    <property type="project" value="TreeGrafter"/>
</dbReference>